<organism evidence="3 4">
    <name type="scientific">Plantibacter flavus</name>
    <dbReference type="NCBI Taxonomy" id="150123"/>
    <lineage>
        <taxon>Bacteria</taxon>
        <taxon>Bacillati</taxon>
        <taxon>Actinomycetota</taxon>
        <taxon>Actinomycetes</taxon>
        <taxon>Micrococcales</taxon>
        <taxon>Microbacteriaceae</taxon>
        <taxon>Plantibacter</taxon>
    </lineage>
</organism>
<protein>
    <submittedName>
        <fullName evidence="3">Peptide/nickel transport system substrate-binding protein</fullName>
    </submittedName>
</protein>
<dbReference type="Gene3D" id="3.90.76.10">
    <property type="entry name" value="Dipeptide-binding Protein, Domain 1"/>
    <property type="match status" value="1"/>
</dbReference>
<dbReference type="Gene3D" id="3.40.190.10">
    <property type="entry name" value="Periplasmic binding protein-like II"/>
    <property type="match status" value="1"/>
</dbReference>
<keyword evidence="1" id="KW-0732">Signal</keyword>
<dbReference type="Proteomes" id="UP000266915">
    <property type="component" value="Unassembled WGS sequence"/>
</dbReference>
<gene>
    <name evidence="3" type="ORF">EDD42_0473</name>
</gene>
<proteinExistence type="predicted"/>
<dbReference type="AlphaFoldDB" id="A0A3N2BYY4"/>
<evidence type="ECO:0000313" key="3">
    <source>
        <dbReference type="EMBL" id="ROR80432.1"/>
    </source>
</evidence>
<dbReference type="InterPro" id="IPR000914">
    <property type="entry name" value="SBP_5_dom"/>
</dbReference>
<dbReference type="EMBL" id="RKHL01000001">
    <property type="protein sequence ID" value="ROR80432.1"/>
    <property type="molecule type" value="Genomic_DNA"/>
</dbReference>
<dbReference type="InterPro" id="IPR039424">
    <property type="entry name" value="SBP_5"/>
</dbReference>
<dbReference type="PROSITE" id="PS51257">
    <property type="entry name" value="PROKAR_LIPOPROTEIN"/>
    <property type="match status" value="1"/>
</dbReference>
<dbReference type="Gene3D" id="3.10.105.10">
    <property type="entry name" value="Dipeptide-binding Protein, Domain 3"/>
    <property type="match status" value="1"/>
</dbReference>
<keyword evidence="4" id="KW-1185">Reference proteome</keyword>
<comment type="caution">
    <text evidence="3">The sequence shown here is derived from an EMBL/GenBank/DDBJ whole genome shotgun (WGS) entry which is preliminary data.</text>
</comment>
<evidence type="ECO:0000313" key="4">
    <source>
        <dbReference type="Proteomes" id="UP000266915"/>
    </source>
</evidence>
<dbReference type="PANTHER" id="PTHR30290:SF82">
    <property type="entry name" value="ABC-TYPE DIPEPTIDE_OLIGOPEPTIDE TRANSPORT SYSTEM, PERIPLASMIC COMPONENT"/>
    <property type="match status" value="1"/>
</dbReference>
<evidence type="ECO:0000256" key="1">
    <source>
        <dbReference type="SAM" id="SignalP"/>
    </source>
</evidence>
<dbReference type="GO" id="GO:0015833">
    <property type="term" value="P:peptide transport"/>
    <property type="evidence" value="ECO:0007669"/>
    <property type="project" value="TreeGrafter"/>
</dbReference>
<feature type="domain" description="Solute-binding protein family 5" evidence="2">
    <location>
        <begin position="84"/>
        <end position="439"/>
    </location>
</feature>
<reference evidence="3 4" key="1">
    <citation type="submission" date="2018-11" db="EMBL/GenBank/DDBJ databases">
        <title>Sequencing the genomes of 1000 actinobacteria strains.</title>
        <authorList>
            <person name="Klenk H.-P."/>
        </authorList>
    </citation>
    <scope>NUCLEOTIDE SEQUENCE [LARGE SCALE GENOMIC DNA]</scope>
    <source>
        <strain evidence="3 4">DSM 14012</strain>
    </source>
</reference>
<accession>A0A3N2BYY4</accession>
<dbReference type="CDD" id="cd08509">
    <property type="entry name" value="PBP2_TmCBP_oligosaccharides_like"/>
    <property type="match status" value="1"/>
</dbReference>
<evidence type="ECO:0000259" key="2">
    <source>
        <dbReference type="Pfam" id="PF00496"/>
    </source>
</evidence>
<dbReference type="GO" id="GO:1904680">
    <property type="term" value="F:peptide transmembrane transporter activity"/>
    <property type="evidence" value="ECO:0007669"/>
    <property type="project" value="TreeGrafter"/>
</dbReference>
<feature type="signal peptide" evidence="1">
    <location>
        <begin position="1"/>
        <end position="24"/>
    </location>
</feature>
<dbReference type="Pfam" id="PF00496">
    <property type="entry name" value="SBP_bac_5"/>
    <property type="match status" value="1"/>
</dbReference>
<dbReference type="PANTHER" id="PTHR30290">
    <property type="entry name" value="PERIPLASMIC BINDING COMPONENT OF ABC TRANSPORTER"/>
    <property type="match status" value="1"/>
</dbReference>
<feature type="chain" id="PRO_5038428738" evidence="1">
    <location>
        <begin position="25"/>
        <end position="552"/>
    </location>
</feature>
<dbReference type="RefSeq" id="WP_085512054.1">
    <property type="nucleotide sequence ID" value="NZ_FXAP01000003.1"/>
</dbReference>
<name>A0A3N2BYY4_9MICO</name>
<sequence>MKLRTPLLAAFAATALLLTGCTGGGGSSDGPESGAALTIAKPDGSIATESNNPYVGDSSAMKLGYINAILEPLAIVNLVDPSAEVKPWLASEIAWSDDYTSVALTARDGVTWNDGEAFSADDIAFTFQQFIDHPELDNSALGLTTVATEGDTVTLSFTNPMFVKQDKVLLKQIVPKHVWESVDDPATFENPEPVGTGPYTLTSFSTESVELSARDDYWGEQPAVPTLYYVSYNDNTALTTALANGDADWAQAFIPNVQSAYLDKDKEHNVYWAAAGLAVDAMFVNTQTKPFNDPAFRQAVNLVIDREQHQQIAREGGVPELSSVTGLPTPAGDAFIASAFEGEDYTVDAKAAKQVLTDAGYTWEDDVLTDPSGEAVTFTLSVPQGWNDYVTGISLIADSVKTLGVTATVDTPDQDTWWAAKSDGDFQAILHWTDTGATPYDLYSDIMDGRWLVAEGEAADFNFGRYDSPEATAALAAYANATDDATRAAALETVQKLFVSDVPAMPIGTRPFIGSYNTRNYTGWPSEDDPYAPADPTQPTAVYILTQLKAAK</sequence>
<dbReference type="SUPFAM" id="SSF53850">
    <property type="entry name" value="Periplasmic binding protein-like II"/>
    <property type="match status" value="1"/>
</dbReference>